<feature type="region of interest" description="Disordered" evidence="3">
    <location>
        <begin position="117"/>
        <end position="198"/>
    </location>
</feature>
<keyword evidence="6" id="KW-1185">Reference proteome</keyword>
<evidence type="ECO:0000313" key="6">
    <source>
        <dbReference type="Proteomes" id="UP000321570"/>
    </source>
</evidence>
<dbReference type="GO" id="GO:0000932">
    <property type="term" value="C:P-body"/>
    <property type="evidence" value="ECO:0007669"/>
    <property type="project" value="TreeGrafter"/>
</dbReference>
<dbReference type="GO" id="GO:0003729">
    <property type="term" value="F:mRNA binding"/>
    <property type="evidence" value="ECO:0007669"/>
    <property type="project" value="TreeGrafter"/>
</dbReference>
<name>A0A564YH60_HYMDI</name>
<feature type="compositionally biased region" description="Basic and acidic residues" evidence="3">
    <location>
        <begin position="247"/>
        <end position="260"/>
    </location>
</feature>
<dbReference type="InterPro" id="IPR019050">
    <property type="entry name" value="FDF_dom"/>
</dbReference>
<reference evidence="5 6" key="1">
    <citation type="submission" date="2019-07" db="EMBL/GenBank/DDBJ databases">
        <authorList>
            <person name="Jastrzebski P J."/>
            <person name="Paukszto L."/>
            <person name="Jastrzebski P J."/>
        </authorList>
    </citation>
    <scope>NUCLEOTIDE SEQUENCE [LARGE SCALE GENOMIC DNA]</scope>
    <source>
        <strain evidence="5 6">WMS-il1</strain>
    </source>
</reference>
<dbReference type="EMBL" id="CABIJS010000222">
    <property type="protein sequence ID" value="VUZ46550.1"/>
    <property type="molecule type" value="Genomic_DNA"/>
</dbReference>
<feature type="compositionally biased region" description="Polar residues" evidence="3">
    <location>
        <begin position="158"/>
        <end position="194"/>
    </location>
</feature>
<feature type="domain" description="TFG box profile" evidence="4">
    <location>
        <begin position="377"/>
        <end position="397"/>
    </location>
</feature>
<proteinExistence type="inferred from homology"/>
<dbReference type="GO" id="GO:0033962">
    <property type="term" value="P:P-body assembly"/>
    <property type="evidence" value="ECO:0007669"/>
    <property type="project" value="TreeGrafter"/>
</dbReference>
<feature type="region of interest" description="Disordered" evidence="3">
    <location>
        <begin position="344"/>
        <end position="380"/>
    </location>
</feature>
<dbReference type="PANTHER" id="PTHR13586">
    <property type="entry name" value="SCD6 PROTEIN-RELATED"/>
    <property type="match status" value="1"/>
</dbReference>
<feature type="compositionally biased region" description="Polar residues" evidence="3">
    <location>
        <begin position="117"/>
        <end position="138"/>
    </location>
</feature>
<dbReference type="InterPro" id="IPR025768">
    <property type="entry name" value="TFG_box"/>
</dbReference>
<evidence type="ECO:0000256" key="3">
    <source>
        <dbReference type="SAM" id="MobiDB-lite"/>
    </source>
</evidence>
<protein>
    <recommendedName>
        <fullName evidence="4">TFG box profile domain-containing protein</fullName>
    </recommendedName>
</protein>
<dbReference type="PANTHER" id="PTHR13586:SF0">
    <property type="entry name" value="TRAILER HITCH, ISOFORM H"/>
    <property type="match status" value="1"/>
</dbReference>
<dbReference type="AlphaFoldDB" id="A0A564YH60"/>
<feature type="short sequence motif" description="TFG box" evidence="2">
    <location>
        <begin position="377"/>
        <end position="397"/>
    </location>
</feature>
<dbReference type="InterPro" id="IPR010920">
    <property type="entry name" value="LSM_dom_sf"/>
</dbReference>
<accession>A0A564YH60</accession>
<dbReference type="SMART" id="SM01271">
    <property type="entry name" value="LSM14"/>
    <property type="match status" value="1"/>
</dbReference>
<dbReference type="Pfam" id="PF12701">
    <property type="entry name" value="LSM14"/>
    <property type="match status" value="1"/>
</dbReference>
<comment type="similarity">
    <text evidence="1">Belongs to the LSM14 family.</text>
</comment>
<feature type="compositionally biased region" description="Polar residues" evidence="3">
    <location>
        <begin position="217"/>
        <end position="226"/>
    </location>
</feature>
<evidence type="ECO:0000259" key="4">
    <source>
        <dbReference type="PROSITE" id="PS51536"/>
    </source>
</evidence>
<dbReference type="InterPro" id="IPR025609">
    <property type="entry name" value="Lsm14-like_N"/>
</dbReference>
<dbReference type="Gene3D" id="2.30.30.100">
    <property type="match status" value="1"/>
</dbReference>
<dbReference type="SMART" id="SM01199">
    <property type="entry name" value="FDF"/>
    <property type="match status" value="1"/>
</dbReference>
<organism evidence="5 6">
    <name type="scientific">Hymenolepis diminuta</name>
    <name type="common">Rat tapeworm</name>
    <dbReference type="NCBI Taxonomy" id="6216"/>
    <lineage>
        <taxon>Eukaryota</taxon>
        <taxon>Metazoa</taxon>
        <taxon>Spiralia</taxon>
        <taxon>Lophotrochozoa</taxon>
        <taxon>Platyhelminthes</taxon>
        <taxon>Cestoda</taxon>
        <taxon>Eucestoda</taxon>
        <taxon>Cyclophyllidea</taxon>
        <taxon>Hymenolepididae</taxon>
        <taxon>Hymenolepis</taxon>
    </lineage>
</organism>
<feature type="compositionally biased region" description="Low complexity" evidence="3">
    <location>
        <begin position="298"/>
        <end position="311"/>
    </location>
</feature>
<evidence type="ECO:0000313" key="5">
    <source>
        <dbReference type="EMBL" id="VUZ46550.1"/>
    </source>
</evidence>
<sequence length="419" mass="47022">MEKELREPSQFKTITKNSLIQIVTNVSYKYEGTVIAVNPKDQTISLQNVKFMGRDPHAKDANNDKDSNQQLPEIGFHIETVTFWLDSVKKVIVLKEGKITCDIGDNAVKELSGKNISPVKNTTMHRNEVTSSNSAIHENNNDRRPRRPLGNPRRGRNSEQPRTTYVPNFTSRNRFSGPYESSNIRNETAYTKPTRNGGLVLYLPPSLTSLYRSNGLNIMPQSNFRSQGRRRGTFERRNASSRNTTNRRNESEDYSDKPYDFETANAEFAGELAKLSLNSPTSEDRKSAENGVKNNNKITDSGASGDSSTSITNAVTESDGIQSLASSTFSGEYYVREKSFFDQISRSEGGPRGGPVSRGRSERGRPIRGFNRSRNFGIRGNARRERELNIETFGQPGNRTFYNQRTGYVSRDLLVSATA</sequence>
<evidence type="ECO:0000256" key="2">
    <source>
        <dbReference type="PROSITE-ProRule" id="PRU00869"/>
    </source>
</evidence>
<feature type="region of interest" description="Disordered" evidence="3">
    <location>
        <begin position="276"/>
        <end position="311"/>
    </location>
</feature>
<dbReference type="SUPFAM" id="SSF50182">
    <property type="entry name" value="Sm-like ribonucleoproteins"/>
    <property type="match status" value="1"/>
</dbReference>
<dbReference type="GO" id="GO:0034063">
    <property type="term" value="P:stress granule assembly"/>
    <property type="evidence" value="ECO:0007669"/>
    <property type="project" value="TreeGrafter"/>
</dbReference>
<gene>
    <name evidence="5" type="ORF">WMSIL1_LOCUS6355</name>
</gene>
<evidence type="ECO:0000256" key="1">
    <source>
        <dbReference type="ARBA" id="ARBA00010415"/>
    </source>
</evidence>
<dbReference type="PROSITE" id="PS51536">
    <property type="entry name" value="TFG"/>
    <property type="match status" value="1"/>
</dbReference>
<feature type="region of interest" description="Disordered" evidence="3">
    <location>
        <begin position="217"/>
        <end position="260"/>
    </location>
</feature>
<dbReference type="Proteomes" id="UP000321570">
    <property type="component" value="Unassembled WGS sequence"/>
</dbReference>